<comment type="caution">
    <text evidence="1">The sequence shown here is derived from an EMBL/GenBank/DDBJ whole genome shotgun (WGS) entry which is preliminary data.</text>
</comment>
<dbReference type="PaxDb" id="411461-DORFOR_03073"/>
<organism evidence="1 2">
    <name type="scientific">Dorea formicigenerans ATCC 27755</name>
    <dbReference type="NCBI Taxonomy" id="411461"/>
    <lineage>
        <taxon>Bacteria</taxon>
        <taxon>Bacillati</taxon>
        <taxon>Bacillota</taxon>
        <taxon>Clostridia</taxon>
        <taxon>Lachnospirales</taxon>
        <taxon>Lachnospiraceae</taxon>
        <taxon>Dorea</taxon>
    </lineage>
</organism>
<protein>
    <submittedName>
        <fullName evidence="1">Uncharacterized protein</fullName>
    </submittedName>
</protein>
<sequence>MALEAPLDFHHSHSYEQNRTMRVYHYSDIQVMAERPFHKSLSDHCMNRSLF</sequence>
<evidence type="ECO:0000313" key="2">
    <source>
        <dbReference type="Proteomes" id="UP000005359"/>
    </source>
</evidence>
<dbReference type="STRING" id="411461.DORFOR_03073"/>
<evidence type="ECO:0000313" key="1">
    <source>
        <dbReference type="EMBL" id="EDR46461.1"/>
    </source>
</evidence>
<accession>B0G9V7</accession>
<reference evidence="1 2" key="1">
    <citation type="submission" date="2007-10" db="EMBL/GenBank/DDBJ databases">
        <title>Draft genome sequence of Dorea formicigenerans(ATCC 27755).</title>
        <authorList>
            <person name="Sudarsanam P."/>
            <person name="Ley R."/>
            <person name="Guruge J."/>
            <person name="Turnbaugh P.J."/>
            <person name="Mahowald M."/>
            <person name="Liep D."/>
            <person name="Gordon J."/>
        </authorList>
    </citation>
    <scope>NUCLEOTIDE SEQUENCE [LARGE SCALE GENOMIC DNA]</scope>
    <source>
        <strain evidence="1 2">ATCC 27755</strain>
    </source>
</reference>
<reference evidence="1 2" key="2">
    <citation type="submission" date="2007-10" db="EMBL/GenBank/DDBJ databases">
        <authorList>
            <person name="Fulton L."/>
            <person name="Clifton S."/>
            <person name="Fulton B."/>
            <person name="Xu J."/>
            <person name="Minx P."/>
            <person name="Pepin K.H."/>
            <person name="Johnson M."/>
            <person name="Thiruvilangam P."/>
            <person name="Bhonagiri V."/>
            <person name="Nash W.E."/>
            <person name="Wang C."/>
            <person name="Mardis E.R."/>
            <person name="Wilson R.K."/>
        </authorList>
    </citation>
    <scope>NUCLEOTIDE SEQUENCE [LARGE SCALE GENOMIC DNA]</scope>
    <source>
        <strain evidence="1 2">ATCC 27755</strain>
    </source>
</reference>
<gene>
    <name evidence="1" type="ORF">DORFOR_03073</name>
</gene>
<dbReference type="AlphaFoldDB" id="B0G9V7"/>
<proteinExistence type="predicted"/>
<dbReference type="EMBL" id="AAXA02000015">
    <property type="protein sequence ID" value="EDR46461.1"/>
    <property type="molecule type" value="Genomic_DNA"/>
</dbReference>
<name>B0G9V7_9FIRM</name>
<dbReference type="Proteomes" id="UP000005359">
    <property type="component" value="Unassembled WGS sequence"/>
</dbReference>